<proteinExistence type="predicted"/>
<protein>
    <submittedName>
        <fullName evidence="1">Uncharacterized protein</fullName>
    </submittedName>
</protein>
<dbReference type="EMBL" id="BSYO01000008">
    <property type="protein sequence ID" value="GMH08542.1"/>
    <property type="molecule type" value="Genomic_DNA"/>
</dbReference>
<dbReference type="AlphaFoldDB" id="A0AAD3SCL4"/>
<comment type="caution">
    <text evidence="1">The sequence shown here is derived from an EMBL/GenBank/DDBJ whole genome shotgun (WGS) entry which is preliminary data.</text>
</comment>
<dbReference type="Proteomes" id="UP001279734">
    <property type="component" value="Unassembled WGS sequence"/>
</dbReference>
<gene>
    <name evidence="1" type="ORF">Nepgr_010382</name>
</gene>
<reference evidence="1" key="1">
    <citation type="submission" date="2023-05" db="EMBL/GenBank/DDBJ databases">
        <title>Nepenthes gracilis genome sequencing.</title>
        <authorList>
            <person name="Fukushima K."/>
        </authorList>
    </citation>
    <scope>NUCLEOTIDE SEQUENCE</scope>
    <source>
        <strain evidence="1">SING2019-196</strain>
    </source>
</reference>
<accession>A0AAD3SCL4</accession>
<keyword evidence="2" id="KW-1185">Reference proteome</keyword>
<evidence type="ECO:0000313" key="1">
    <source>
        <dbReference type="EMBL" id="GMH08542.1"/>
    </source>
</evidence>
<name>A0AAD3SCL4_NEPGR</name>
<organism evidence="1 2">
    <name type="scientific">Nepenthes gracilis</name>
    <name type="common">Slender pitcher plant</name>
    <dbReference type="NCBI Taxonomy" id="150966"/>
    <lineage>
        <taxon>Eukaryota</taxon>
        <taxon>Viridiplantae</taxon>
        <taxon>Streptophyta</taxon>
        <taxon>Embryophyta</taxon>
        <taxon>Tracheophyta</taxon>
        <taxon>Spermatophyta</taxon>
        <taxon>Magnoliopsida</taxon>
        <taxon>eudicotyledons</taxon>
        <taxon>Gunneridae</taxon>
        <taxon>Pentapetalae</taxon>
        <taxon>Caryophyllales</taxon>
        <taxon>Nepenthaceae</taxon>
        <taxon>Nepenthes</taxon>
    </lineage>
</organism>
<evidence type="ECO:0000313" key="2">
    <source>
        <dbReference type="Proteomes" id="UP001279734"/>
    </source>
</evidence>
<sequence>MDVVISFFSWTYKRVLSPYIYVFIKIQSEVAYYLYRDSTDKREIHKRVYLRARQNFPRYVCSRAPFSTDPAVRSGPY</sequence>